<dbReference type="EMBL" id="SMAO01000001">
    <property type="protein sequence ID" value="TCT23828.1"/>
    <property type="molecule type" value="Genomic_DNA"/>
</dbReference>
<keyword evidence="1" id="KW-0812">Transmembrane</keyword>
<evidence type="ECO:0000313" key="2">
    <source>
        <dbReference type="EMBL" id="TCT23828.1"/>
    </source>
</evidence>
<evidence type="ECO:0000313" key="3">
    <source>
        <dbReference type="Proteomes" id="UP000295717"/>
    </source>
</evidence>
<dbReference type="RefSeq" id="WP_132974928.1">
    <property type="nucleotide sequence ID" value="NZ_SMAO01000001.1"/>
</dbReference>
<protein>
    <recommendedName>
        <fullName evidence="4">Glutamate-ammonia-ligase adenylyltransferase</fullName>
    </recommendedName>
</protein>
<keyword evidence="3" id="KW-1185">Reference proteome</keyword>
<evidence type="ECO:0008006" key="4">
    <source>
        <dbReference type="Google" id="ProtNLM"/>
    </source>
</evidence>
<dbReference type="Proteomes" id="UP000295717">
    <property type="component" value="Unassembled WGS sequence"/>
</dbReference>
<keyword evidence="1" id="KW-0472">Membrane</keyword>
<evidence type="ECO:0000256" key="1">
    <source>
        <dbReference type="SAM" id="Phobius"/>
    </source>
</evidence>
<gene>
    <name evidence="2" type="ORF">EDC35_101141</name>
</gene>
<accession>A0A4R3N3V4</accession>
<dbReference type="AlphaFoldDB" id="A0A4R3N3V4"/>
<feature type="transmembrane region" description="Helical" evidence="1">
    <location>
        <begin position="6"/>
        <end position="25"/>
    </location>
</feature>
<keyword evidence="1" id="KW-1133">Transmembrane helix</keyword>
<comment type="caution">
    <text evidence="2">The sequence shown here is derived from an EMBL/GenBank/DDBJ whole genome shotgun (WGS) entry which is preliminary data.</text>
</comment>
<reference evidence="2 3" key="1">
    <citation type="submission" date="2019-03" db="EMBL/GenBank/DDBJ databases">
        <title>Genomic Encyclopedia of Type Strains, Phase IV (KMG-IV): sequencing the most valuable type-strain genomes for metagenomic binning, comparative biology and taxonomic classification.</title>
        <authorList>
            <person name="Goeker M."/>
        </authorList>
    </citation>
    <scope>NUCLEOTIDE SEQUENCE [LARGE SCALE GENOMIC DNA]</scope>
    <source>
        <strain evidence="2 3">DSM 13587</strain>
    </source>
</reference>
<sequence length="143" mass="16263">MDRLNRNAIIISAIILILLVLSMVWHRIDMTPRIWQLNDALKQDPMLAAYPYEFRALLFLNGIVTLTSPHASEMPLEPFLVQIDPTLAGKAADDPAMRAASDRFRAHEMQAIQVMLAEPDVESVIWALDRAWYQKQGIKLGRP</sequence>
<organism evidence="2 3">
    <name type="scientific">Thiobaca trueperi</name>
    <dbReference type="NCBI Taxonomy" id="127458"/>
    <lineage>
        <taxon>Bacteria</taxon>
        <taxon>Pseudomonadati</taxon>
        <taxon>Pseudomonadota</taxon>
        <taxon>Gammaproteobacteria</taxon>
        <taxon>Chromatiales</taxon>
        <taxon>Chromatiaceae</taxon>
        <taxon>Thiobaca</taxon>
    </lineage>
</organism>
<dbReference type="OrthoDB" id="9181276at2"/>
<proteinExistence type="predicted"/>
<name>A0A4R3N3V4_9GAMM</name>